<dbReference type="AlphaFoldDB" id="A0A090GTX7"/>
<dbReference type="Proteomes" id="UP000182888">
    <property type="component" value="Unassembled WGS sequence"/>
</dbReference>
<proteinExistence type="predicted"/>
<dbReference type="EMBL" id="CCNE01000012">
    <property type="protein sequence ID" value="CDX54681.1"/>
    <property type="molecule type" value="Genomic_DNA"/>
</dbReference>
<dbReference type="EMBL" id="CCND01000008">
    <property type="protein sequence ID" value="CDX53047.1"/>
    <property type="molecule type" value="Genomic_DNA"/>
</dbReference>
<keyword evidence="5" id="KW-1185">Reference proteome</keyword>
<reference evidence="3" key="1">
    <citation type="submission" date="2014-08" db="EMBL/GenBank/DDBJ databases">
        <title>DNA barcoding of Bradysia (Diptera: Sciaridae) for detection of the immature stages on agricultural crops.</title>
        <authorList>
            <person name="Shin S."/>
            <person name="Jung S."/>
            <person name="Heller K."/>
            <person name="Menzel F."/>
            <person name="Hong T.-K."/>
            <person name="Lee H."/>
            <person name="Lee S."/>
        </authorList>
    </citation>
    <scope>NUCLEOTIDE SEQUENCE</scope>
</reference>
<protein>
    <submittedName>
        <fullName evidence="4">Uncharacterized protein</fullName>
    </submittedName>
</protein>
<dbReference type="Proteomes" id="UP000046373">
    <property type="component" value="Unassembled WGS sequence"/>
</dbReference>
<evidence type="ECO:0000313" key="2">
    <source>
        <dbReference type="EMBL" id="CDX43742.1"/>
    </source>
</evidence>
<dbReference type="Proteomes" id="UP000046122">
    <property type="component" value="Unassembled WGS sequence"/>
</dbReference>
<dbReference type="Proteomes" id="UP000045285">
    <property type="component" value="Unassembled WGS sequence"/>
</dbReference>
<evidence type="ECO:0000313" key="7">
    <source>
        <dbReference type="Proteomes" id="UP000046373"/>
    </source>
</evidence>
<evidence type="ECO:0000313" key="6">
    <source>
        <dbReference type="Proteomes" id="UP000046122"/>
    </source>
</evidence>
<gene>
    <name evidence="3" type="ORF">MPL1032_160158</name>
    <name evidence="1" type="ORF">MPL3356_80281</name>
    <name evidence="4" type="ORF">MPL3365_20119</name>
    <name evidence="2" type="ORF">MPLDJ20_60351</name>
</gene>
<evidence type="ECO:0000313" key="3">
    <source>
        <dbReference type="EMBL" id="CDX53047.1"/>
    </source>
</evidence>
<sequence>MSSTIPDFLTPFYTHLNLITNHRPKSLMHHINKPA</sequence>
<reference evidence="5" key="4">
    <citation type="submission" date="2014-08" db="EMBL/GenBank/DDBJ databases">
        <authorList>
            <person name="Moulin L."/>
        </authorList>
    </citation>
    <scope>NUCLEOTIDE SEQUENCE [LARGE SCALE GENOMIC DNA]</scope>
</reference>
<name>A0A090GTX7_MESPL</name>
<reference evidence="6 7" key="2">
    <citation type="submission" date="2014-08" db="EMBL/GenBank/DDBJ databases">
        <authorList>
            <person name="Moulin Lionel"/>
        </authorList>
    </citation>
    <scope>NUCLEOTIDE SEQUENCE [LARGE SCALE GENOMIC DNA]</scope>
</reference>
<evidence type="ECO:0000313" key="8">
    <source>
        <dbReference type="Proteomes" id="UP000182888"/>
    </source>
</evidence>
<organism evidence="4 6">
    <name type="scientific">Mesorhizobium plurifarium</name>
    <dbReference type="NCBI Taxonomy" id="69974"/>
    <lineage>
        <taxon>Bacteria</taxon>
        <taxon>Pseudomonadati</taxon>
        <taxon>Pseudomonadota</taxon>
        <taxon>Alphaproteobacteria</taxon>
        <taxon>Hyphomicrobiales</taxon>
        <taxon>Phyllobacteriaceae</taxon>
        <taxon>Mesorhizobium</taxon>
    </lineage>
</organism>
<dbReference type="EMBL" id="CCNB01000043">
    <property type="protein sequence ID" value="CDX43742.1"/>
    <property type="molecule type" value="Genomic_DNA"/>
</dbReference>
<dbReference type="EMBL" id="CCMZ01000075">
    <property type="protein sequence ID" value="CDX28450.1"/>
    <property type="molecule type" value="Genomic_DNA"/>
</dbReference>
<evidence type="ECO:0000313" key="1">
    <source>
        <dbReference type="EMBL" id="CDX28450.1"/>
    </source>
</evidence>
<accession>A0A090GTX7</accession>
<evidence type="ECO:0000313" key="5">
    <source>
        <dbReference type="Proteomes" id="UP000045285"/>
    </source>
</evidence>
<reference evidence="8" key="3">
    <citation type="submission" date="2014-08" db="EMBL/GenBank/DDBJ databases">
        <authorList>
            <person name="Edwards T."/>
        </authorList>
    </citation>
    <scope>NUCLEOTIDE SEQUENCE [LARGE SCALE GENOMIC DNA]</scope>
</reference>
<evidence type="ECO:0000313" key="4">
    <source>
        <dbReference type="EMBL" id="CDX54681.1"/>
    </source>
</evidence>